<feature type="region of interest" description="Disordered" evidence="1">
    <location>
        <begin position="21"/>
        <end position="116"/>
    </location>
</feature>
<feature type="compositionally biased region" description="Basic residues" evidence="1">
    <location>
        <begin position="82"/>
        <end position="92"/>
    </location>
</feature>
<proteinExistence type="predicted"/>
<dbReference type="AlphaFoldDB" id="A0A426XJ16"/>
<name>A0A426XJ16_ENSVE</name>
<dbReference type="EMBL" id="AMZH03020190">
    <property type="protein sequence ID" value="RRT39430.1"/>
    <property type="molecule type" value="Genomic_DNA"/>
</dbReference>
<dbReference type="Proteomes" id="UP000287651">
    <property type="component" value="Unassembled WGS sequence"/>
</dbReference>
<protein>
    <submittedName>
        <fullName evidence="2">Uncharacterized protein</fullName>
    </submittedName>
</protein>
<evidence type="ECO:0000313" key="3">
    <source>
        <dbReference type="Proteomes" id="UP000287651"/>
    </source>
</evidence>
<evidence type="ECO:0000313" key="2">
    <source>
        <dbReference type="EMBL" id="RRT39430.1"/>
    </source>
</evidence>
<feature type="region of interest" description="Disordered" evidence="1">
    <location>
        <begin position="204"/>
        <end position="254"/>
    </location>
</feature>
<sequence>MLATPNGHKRLRALTTTIVAAEGDMSHDHKRSSSGHVGEKLSLDSEEEEQKLSLDNESEYGGTRLGDQDQEVSTDLVIGRGSGHRGHNRRGRAMQSRVGRALRKRRRAAVGPTSIEEEKPSVRSRCSVFVALQKKMLAMSKGHERLRAVTATAVATEGDMGFDNRRSTFRRQKLSLDSESEYGNTGLRDQDQEVSTDLVIRRGRGRRGHSCRGRATRSCTARAPSRRRRVTTGPASMEEEEPSVEITCSRVDGR</sequence>
<accession>A0A426XJ16</accession>
<feature type="compositionally biased region" description="Basic residues" evidence="1">
    <location>
        <begin position="204"/>
        <end position="215"/>
    </location>
</feature>
<gene>
    <name evidence="2" type="ORF">B296_00036740</name>
</gene>
<comment type="caution">
    <text evidence="2">The sequence shown here is derived from an EMBL/GenBank/DDBJ whole genome shotgun (WGS) entry which is preliminary data.</text>
</comment>
<reference evidence="2 3" key="1">
    <citation type="journal article" date="2014" name="Agronomy (Basel)">
        <title>A Draft Genome Sequence for Ensete ventricosum, the Drought-Tolerant Tree Against Hunger.</title>
        <authorList>
            <person name="Harrison J."/>
            <person name="Moore K.A."/>
            <person name="Paszkiewicz K."/>
            <person name="Jones T."/>
            <person name="Grant M."/>
            <person name="Ambacheew D."/>
            <person name="Muzemil S."/>
            <person name="Studholme D.J."/>
        </authorList>
    </citation>
    <scope>NUCLEOTIDE SEQUENCE [LARGE SCALE GENOMIC DNA]</scope>
</reference>
<organism evidence="2 3">
    <name type="scientific">Ensete ventricosum</name>
    <name type="common">Abyssinian banana</name>
    <name type="synonym">Musa ensete</name>
    <dbReference type="NCBI Taxonomy" id="4639"/>
    <lineage>
        <taxon>Eukaryota</taxon>
        <taxon>Viridiplantae</taxon>
        <taxon>Streptophyta</taxon>
        <taxon>Embryophyta</taxon>
        <taxon>Tracheophyta</taxon>
        <taxon>Spermatophyta</taxon>
        <taxon>Magnoliopsida</taxon>
        <taxon>Liliopsida</taxon>
        <taxon>Zingiberales</taxon>
        <taxon>Musaceae</taxon>
        <taxon>Ensete</taxon>
    </lineage>
</organism>
<evidence type="ECO:0000256" key="1">
    <source>
        <dbReference type="SAM" id="MobiDB-lite"/>
    </source>
</evidence>